<reference evidence="1" key="1">
    <citation type="submission" date="2022-03" db="EMBL/GenBank/DDBJ databases">
        <authorList>
            <person name="Tunstrom K."/>
        </authorList>
    </citation>
    <scope>NUCLEOTIDE SEQUENCE</scope>
</reference>
<dbReference type="AlphaFoldDB" id="A0AAU9UZI5"/>
<accession>A0AAU9UZI5</accession>
<evidence type="ECO:0000313" key="1">
    <source>
        <dbReference type="EMBL" id="CAH2104653.1"/>
    </source>
</evidence>
<protein>
    <submittedName>
        <fullName evidence="1">Uncharacterized protein</fullName>
    </submittedName>
</protein>
<evidence type="ECO:0000313" key="2">
    <source>
        <dbReference type="Proteomes" id="UP001153954"/>
    </source>
</evidence>
<keyword evidence="2" id="KW-1185">Reference proteome</keyword>
<dbReference type="Proteomes" id="UP001153954">
    <property type="component" value="Unassembled WGS sequence"/>
</dbReference>
<gene>
    <name evidence="1" type="ORF">EEDITHA_LOCUS18999</name>
</gene>
<sequence length="138" mass="15386">MEEECYSQYMRSIERSITVNPKYFWSYYKSRTKSAAMPSILKYNNELLNTGEAVYNAFSSFLRSTFLASSTFSPDLSDETAITTPSVSDISSVTVCPKIVEKMLLKLDVSKSAEPDKIPACFPNKMCSIACIPCLSAI</sequence>
<name>A0AAU9UZI5_EUPED</name>
<organism evidence="1 2">
    <name type="scientific">Euphydryas editha</name>
    <name type="common">Edith's checkerspot</name>
    <dbReference type="NCBI Taxonomy" id="104508"/>
    <lineage>
        <taxon>Eukaryota</taxon>
        <taxon>Metazoa</taxon>
        <taxon>Ecdysozoa</taxon>
        <taxon>Arthropoda</taxon>
        <taxon>Hexapoda</taxon>
        <taxon>Insecta</taxon>
        <taxon>Pterygota</taxon>
        <taxon>Neoptera</taxon>
        <taxon>Endopterygota</taxon>
        <taxon>Lepidoptera</taxon>
        <taxon>Glossata</taxon>
        <taxon>Ditrysia</taxon>
        <taxon>Papilionoidea</taxon>
        <taxon>Nymphalidae</taxon>
        <taxon>Nymphalinae</taxon>
        <taxon>Euphydryas</taxon>
    </lineage>
</organism>
<proteinExistence type="predicted"/>
<comment type="caution">
    <text evidence="1">The sequence shown here is derived from an EMBL/GenBank/DDBJ whole genome shotgun (WGS) entry which is preliminary data.</text>
</comment>
<dbReference type="EMBL" id="CAKOGL010000027">
    <property type="protein sequence ID" value="CAH2104653.1"/>
    <property type="molecule type" value="Genomic_DNA"/>
</dbReference>